<accession>A0A6J2Y384</accession>
<dbReference type="Proteomes" id="UP000504635">
    <property type="component" value="Unplaced"/>
</dbReference>
<dbReference type="InParanoid" id="A0A6J2Y384"/>
<dbReference type="OrthoDB" id="2143914at2759"/>
<dbReference type="RefSeq" id="XP_030757726.1">
    <property type="nucleotide sequence ID" value="XM_030901866.1"/>
</dbReference>
<reference evidence="2" key="1">
    <citation type="submission" date="2025-08" db="UniProtKB">
        <authorList>
            <consortium name="RefSeq"/>
        </authorList>
    </citation>
    <scope>IDENTIFICATION</scope>
    <source>
        <tissue evidence="2">Gonads</tissue>
    </source>
</reference>
<sequence>MLDRCSNQARQRYRTLTAFFKENPDKTIEDAPRRRFYNFAFDKEYDFVRLMADKFKNSPNIPSLHEIENLLLENPKPKLNAISKMSPRRKRNIILVRDDSEEADIDNFLTEYFSDKLTVPAKKTIQDDTDYITFAKDAVMDALSVLQAELHIPIHFNKNPKLDETDISILNAVILNASFNKKSKHYVLNRASLNIDRLISPNLYTATGIRNLLLNEEKFRTNMKRAHIFEHLRGSKTQSQVQWCINTYLSNLEEADKNEVLAERTLFFKRFVSLFKFPAIMTLQKPSDNILKKSKVWKADMELKVRTYKRNPSKAYLIPEKVQLYLNLAVVRTYWLRYRQNALNWKVI</sequence>
<dbReference type="KEGG" id="soy:115883497"/>
<organism evidence="1 2">
    <name type="scientific">Sitophilus oryzae</name>
    <name type="common">Rice weevil</name>
    <name type="synonym">Curculio oryzae</name>
    <dbReference type="NCBI Taxonomy" id="7048"/>
    <lineage>
        <taxon>Eukaryota</taxon>
        <taxon>Metazoa</taxon>
        <taxon>Ecdysozoa</taxon>
        <taxon>Arthropoda</taxon>
        <taxon>Hexapoda</taxon>
        <taxon>Insecta</taxon>
        <taxon>Pterygota</taxon>
        <taxon>Neoptera</taxon>
        <taxon>Endopterygota</taxon>
        <taxon>Coleoptera</taxon>
        <taxon>Polyphaga</taxon>
        <taxon>Cucujiformia</taxon>
        <taxon>Curculionidae</taxon>
        <taxon>Dryophthorinae</taxon>
        <taxon>Sitophilus</taxon>
    </lineage>
</organism>
<proteinExistence type="predicted"/>
<evidence type="ECO:0000313" key="2">
    <source>
        <dbReference type="RefSeq" id="XP_030757726.1"/>
    </source>
</evidence>
<evidence type="ECO:0000313" key="1">
    <source>
        <dbReference type="Proteomes" id="UP000504635"/>
    </source>
</evidence>
<keyword evidence="1" id="KW-1185">Reference proteome</keyword>
<dbReference type="GeneID" id="115883497"/>
<protein>
    <submittedName>
        <fullName evidence="2">Uncharacterized protein LOC115883497</fullName>
    </submittedName>
</protein>
<name>A0A6J2Y384_SITOR</name>
<gene>
    <name evidence="2" type="primary">LOC115883497</name>
</gene>
<dbReference type="AlphaFoldDB" id="A0A6J2Y384"/>